<dbReference type="AlphaFoldDB" id="A0A1G4G463"/>
<dbReference type="PANTHER" id="PTHR43536:SF1">
    <property type="entry name" value="MANNOSYLGLYCOPROTEIN ENDO-BETA-MANNOSIDASE"/>
    <property type="match status" value="1"/>
</dbReference>
<dbReference type="InterPro" id="IPR036156">
    <property type="entry name" value="Beta-gal/glucu_dom_sf"/>
</dbReference>
<dbReference type="SUPFAM" id="SSF51445">
    <property type="entry name" value="(Trans)glycosidases"/>
    <property type="match status" value="1"/>
</dbReference>
<evidence type="ECO:0000313" key="8">
    <source>
        <dbReference type="EMBL" id="SCM55566.1"/>
    </source>
</evidence>
<dbReference type="GO" id="GO:0005975">
    <property type="term" value="P:carbohydrate metabolic process"/>
    <property type="evidence" value="ECO:0007669"/>
    <property type="project" value="InterPro"/>
</dbReference>
<dbReference type="EMBL" id="LT608328">
    <property type="protein sequence ID" value="SCM55566.1"/>
    <property type="molecule type" value="Genomic_DNA"/>
</dbReference>
<dbReference type="InterPro" id="IPR006102">
    <property type="entry name" value="Ig-like_GH2"/>
</dbReference>
<sequence length="927" mass="106998">MTTSHSEQKMKKPHIRFVYYEMKTRITLLFVIALCCTYFGYGQEVNSERTYKAVLTSQDGHKGQFVWKMKKATDLTARTEALSTTNTSTGDWMPAIVPGTVLNSLVYNGIYPEPYYGLNNKLESNLIPDLFHAGRDFYTYWFRTEFETPAKDFKDKKTWLQVDGINYRAELWLNGKMISNIAGMFYQDHIDISDYIHLDRTNVLAIKVYPVDVPGTIKPKGKKTIGALNDEFQNGGNGEIGRNVTQLMTVGWDFTFLDGIRDRNTGIWRDISIYTTGHVTLRHPFIKSDLSRPGYDLSRQTVSVEVVNPDDSWTVHEVTVEGEIKNEKITFEKQVRLIRGQQQEVLFTPDEYPQLVIKNPRLWWPINKGSQELYDLSLRVKDKSGNILDSISVKFGIREITSHTDTPDGSRTFCVNGKPIFIKGTNWLPENMLRNSNERTYAELRYTAQAGINMIRFWGGGITESDYFFQLCDELGIMVWTEFWMTGDTKHPADKSIYYSNVASTVKRIRNHPSLAYYVSSNESTEMPETEALINRLDGTRGYQMQSECCGIHDGSPYKQVNIMRHYENTASDRGSRIDGFNPEYGAPCLPIVECLREMMDEEDLWPINKTVWDYSDGNGFHLMTSLYTDMVNEYGPSKNIEEFAEKGQFVGAFNYKSIWEVWNYNKLNHGDRYTSGFLFWYHNSPIRQVCSRMWDWSLEPTAALYAAQNACEPLHPQFDYLKNRVSVVNDYYRSFDNYRVSAEVYDLNSRKVFSREAKINIPEDGVCEDIFKIDFPSDVTSVHFIKLRLLDENGKEAGSNFYWRSNSKYEGKNRLTGPTTAGFQELSKLKKAKLKVSYKTRKQNNSYFVEIDINNRSGSIAFFTQLQFLDGSGSPIRPSFYTDNFFSLLPGEKKTITIEVNQEKLPENRKLVVKGWNIDKQVFPLN</sequence>
<dbReference type="SUPFAM" id="SSF49785">
    <property type="entry name" value="Galactose-binding domain-like"/>
    <property type="match status" value="1"/>
</dbReference>
<dbReference type="Pfam" id="PF18368">
    <property type="entry name" value="Ig_GlcNase"/>
    <property type="match status" value="1"/>
</dbReference>
<comment type="similarity">
    <text evidence="1">Belongs to the glycosyl hydrolase 2 family.</text>
</comment>
<organism evidence="8 9">
    <name type="scientific">Petrimonas mucosa</name>
    <dbReference type="NCBI Taxonomy" id="1642646"/>
    <lineage>
        <taxon>Bacteria</taxon>
        <taxon>Pseudomonadati</taxon>
        <taxon>Bacteroidota</taxon>
        <taxon>Bacteroidia</taxon>
        <taxon>Bacteroidales</taxon>
        <taxon>Dysgonomonadaceae</taxon>
        <taxon>Petrimonas</taxon>
    </lineage>
</organism>
<dbReference type="InterPro" id="IPR013783">
    <property type="entry name" value="Ig-like_fold"/>
</dbReference>
<dbReference type="Gene3D" id="3.20.20.80">
    <property type="entry name" value="Glycosidases"/>
    <property type="match status" value="1"/>
</dbReference>
<feature type="domain" description="Mannosidase Ig/CBM-like" evidence="5">
    <location>
        <begin position="725"/>
        <end position="810"/>
    </location>
</feature>
<dbReference type="STRING" id="1642646.ING2E5A_0455"/>
<protein>
    <submittedName>
        <fullName evidence="8">Mannosylglycoprotein endo-beta-mannosidase</fullName>
        <ecNumber evidence="8">3.2.1.152</ecNumber>
    </submittedName>
</protein>
<dbReference type="Gene3D" id="2.60.120.260">
    <property type="entry name" value="Galactose-binding domain-like"/>
    <property type="match status" value="1"/>
</dbReference>
<dbReference type="SUPFAM" id="SSF49303">
    <property type="entry name" value="beta-Galactosidase/glucuronidase domain"/>
    <property type="match status" value="3"/>
</dbReference>
<dbReference type="InterPro" id="IPR008979">
    <property type="entry name" value="Galactose-bd-like_sf"/>
</dbReference>
<dbReference type="Gene3D" id="2.60.40.10">
    <property type="entry name" value="Immunoglobulins"/>
    <property type="match status" value="3"/>
</dbReference>
<dbReference type="InterPro" id="IPR041351">
    <property type="entry name" value="Ig_GlcNase"/>
</dbReference>
<evidence type="ECO:0000256" key="3">
    <source>
        <dbReference type="ARBA" id="ARBA00023295"/>
    </source>
</evidence>
<evidence type="ECO:0000313" key="9">
    <source>
        <dbReference type="Proteomes" id="UP000178485"/>
    </source>
</evidence>
<dbReference type="Proteomes" id="UP000178485">
    <property type="component" value="Chromosome i"/>
</dbReference>
<evidence type="ECO:0000259" key="6">
    <source>
        <dbReference type="Pfam" id="PF18368"/>
    </source>
</evidence>
<dbReference type="InterPro" id="IPR054593">
    <property type="entry name" value="Beta-mannosidase-like_N2"/>
</dbReference>
<gene>
    <name evidence="8" type="primary">EBM</name>
    <name evidence="8" type="ORF">ING2E5A_0455</name>
</gene>
<feature type="domain" description="Glycoside hydrolase family 2 immunoglobulin-like beta-sandwich" evidence="4">
    <location>
        <begin position="281"/>
        <end position="398"/>
    </location>
</feature>
<dbReference type="Pfam" id="PF00703">
    <property type="entry name" value="Glyco_hydro_2"/>
    <property type="match status" value="1"/>
</dbReference>
<dbReference type="Pfam" id="PF17786">
    <property type="entry name" value="Mannosidase_ig"/>
    <property type="match status" value="1"/>
</dbReference>
<evidence type="ECO:0000259" key="5">
    <source>
        <dbReference type="Pfam" id="PF17786"/>
    </source>
</evidence>
<dbReference type="InterPro" id="IPR043534">
    <property type="entry name" value="EBDG/EBM"/>
</dbReference>
<keyword evidence="2 8" id="KW-0378">Hydrolase</keyword>
<dbReference type="KEGG" id="pmuc:ING2E5A_0455"/>
<evidence type="ECO:0000259" key="7">
    <source>
        <dbReference type="Pfam" id="PF22666"/>
    </source>
</evidence>
<dbReference type="Pfam" id="PF22666">
    <property type="entry name" value="Glyco_hydro_2_N2"/>
    <property type="match status" value="1"/>
</dbReference>
<feature type="domain" description="Beta-mannosidase-like galactose-binding" evidence="7">
    <location>
        <begin position="85"/>
        <end position="269"/>
    </location>
</feature>
<name>A0A1G4G463_9BACT</name>
<keyword evidence="9" id="KW-1185">Reference proteome</keyword>
<proteinExistence type="inferred from homology"/>
<dbReference type="GO" id="GO:0033947">
    <property type="term" value="F:mannosylglycoprotein endo-beta-mannosidase activity"/>
    <property type="evidence" value="ECO:0007669"/>
    <property type="project" value="UniProtKB-EC"/>
</dbReference>
<dbReference type="PANTHER" id="PTHR43536">
    <property type="entry name" value="MANNOSYLGLYCOPROTEIN ENDO-BETA-MANNOSIDASE"/>
    <property type="match status" value="1"/>
</dbReference>
<dbReference type="InterPro" id="IPR041447">
    <property type="entry name" value="Mannosidase_ig"/>
</dbReference>
<dbReference type="EC" id="3.2.1.152" evidence="8"/>
<evidence type="ECO:0000256" key="2">
    <source>
        <dbReference type="ARBA" id="ARBA00022801"/>
    </source>
</evidence>
<feature type="domain" description="Exo-beta-D-glucosaminidase Ig-fold" evidence="6">
    <location>
        <begin position="821"/>
        <end position="919"/>
    </location>
</feature>
<accession>A0A1G4G463</accession>
<reference evidence="8 9" key="1">
    <citation type="submission" date="2016-08" db="EMBL/GenBank/DDBJ databases">
        <authorList>
            <person name="Seilhamer J.J."/>
        </authorList>
    </citation>
    <scope>NUCLEOTIDE SEQUENCE [LARGE SCALE GENOMIC DNA]</scope>
    <source>
        <strain evidence="8">ING2-E5A</strain>
    </source>
</reference>
<evidence type="ECO:0000259" key="4">
    <source>
        <dbReference type="Pfam" id="PF00703"/>
    </source>
</evidence>
<dbReference type="InterPro" id="IPR017853">
    <property type="entry name" value="GH"/>
</dbReference>
<evidence type="ECO:0000256" key="1">
    <source>
        <dbReference type="ARBA" id="ARBA00007401"/>
    </source>
</evidence>
<keyword evidence="3 8" id="KW-0326">Glycosidase</keyword>